<organism evidence="1">
    <name type="scientific">Salmonella enterica</name>
    <name type="common">Salmonella choleraesuis</name>
    <dbReference type="NCBI Taxonomy" id="28901"/>
    <lineage>
        <taxon>Bacteria</taxon>
        <taxon>Pseudomonadati</taxon>
        <taxon>Pseudomonadota</taxon>
        <taxon>Gammaproteobacteria</taxon>
        <taxon>Enterobacterales</taxon>
        <taxon>Enterobacteriaceae</taxon>
        <taxon>Salmonella</taxon>
    </lineage>
</organism>
<proteinExistence type="predicted"/>
<name>A0A756I595_SALER</name>
<reference evidence="1" key="1">
    <citation type="journal article" date="2018" name="Genome Biol.">
        <title>SKESA: strategic k-mer extension for scrupulous assemblies.</title>
        <authorList>
            <person name="Souvorov A."/>
            <person name="Agarwala R."/>
            <person name="Lipman D.J."/>
        </authorList>
    </citation>
    <scope>NUCLEOTIDE SEQUENCE</scope>
    <source>
        <strain evidence="1">MA.CK_00/00002125</strain>
    </source>
</reference>
<evidence type="ECO:0000313" key="1">
    <source>
        <dbReference type="EMBL" id="HAG0017919.1"/>
    </source>
</evidence>
<accession>A0A756I595</accession>
<protein>
    <submittedName>
        <fullName evidence="1">Uncharacterized protein</fullName>
    </submittedName>
</protein>
<comment type="caution">
    <text evidence="1">The sequence shown here is derived from an EMBL/GenBank/DDBJ whole genome shotgun (WGS) entry which is preliminary data.</text>
</comment>
<sequence length="59" mass="6728">MAFNILRKIALNLFRQNTTMAASMARKKKRAALDDDYRSVLLESAVNMRQPCISHKSCV</sequence>
<gene>
    <name evidence="1" type="ORF">G8O67_005329</name>
</gene>
<reference evidence="1" key="2">
    <citation type="submission" date="2020-02" db="EMBL/GenBank/DDBJ databases">
        <authorList>
            <consortium name="NCBI Pathogen Detection Project"/>
        </authorList>
    </citation>
    <scope>NUCLEOTIDE SEQUENCE</scope>
    <source>
        <strain evidence="1">MA.CK_00/00002125</strain>
    </source>
</reference>
<dbReference type="EMBL" id="DAAWYJ010000049">
    <property type="protein sequence ID" value="HAG0017919.1"/>
    <property type="molecule type" value="Genomic_DNA"/>
</dbReference>
<dbReference type="AlphaFoldDB" id="A0A756I595"/>